<feature type="region of interest" description="Disordered" evidence="1">
    <location>
        <begin position="448"/>
        <end position="513"/>
    </location>
</feature>
<evidence type="ECO:0000256" key="1">
    <source>
        <dbReference type="SAM" id="MobiDB-lite"/>
    </source>
</evidence>
<protein>
    <submittedName>
        <fullName evidence="2">SRCR domain-containing protein</fullName>
    </submittedName>
</protein>
<name>A0ABR2XDD3_9PEZI</name>
<gene>
    <name evidence="2" type="ORF">SCAR479_11654</name>
</gene>
<organism evidence="2 3">
    <name type="scientific">Seiridium cardinale</name>
    <dbReference type="NCBI Taxonomy" id="138064"/>
    <lineage>
        <taxon>Eukaryota</taxon>
        <taxon>Fungi</taxon>
        <taxon>Dikarya</taxon>
        <taxon>Ascomycota</taxon>
        <taxon>Pezizomycotina</taxon>
        <taxon>Sordariomycetes</taxon>
        <taxon>Xylariomycetidae</taxon>
        <taxon>Amphisphaeriales</taxon>
        <taxon>Sporocadaceae</taxon>
        <taxon>Seiridium</taxon>
    </lineage>
</organism>
<dbReference type="EMBL" id="JARVKM010000071">
    <property type="protein sequence ID" value="KAK9771725.1"/>
    <property type="molecule type" value="Genomic_DNA"/>
</dbReference>
<proteinExistence type="predicted"/>
<feature type="compositionally biased region" description="Polar residues" evidence="1">
    <location>
        <begin position="448"/>
        <end position="501"/>
    </location>
</feature>
<sequence>MAYAHKMTNELSPLALEWYDVVRQHLLAKWPKAGAKIAALFENAEKAVLQHLQEMQQPPTIAADYFHWLVALNVFILKCPKDDFPLQEEEPPHFGEPCSQAYVEHWYARGYEESQMAGPVTLVPAGAPLSSLEVRERLARRIHRVERAGESLIWKLPPRRRRNVVLGLVEHFEVQLKRAEKLLGPEFLLALWHGGGIPTEIILSLRPGVNADDLGVVHRTRLAVDLLDAWYADVCKYDCNLVEHLEGSIKRTLKEPDKKLRENSEASEVALRKELPGSALPAAQVEAARKAQERWLEANAYQKVWNLVQEKDSWMDKVQVVHSFIEDSHEDVVLLDKADRARICYRLHRFLAEMWVTAKLEDVDDGKETLDHMLSLLTAFVRVGHSCLPFLTNVGDRMRSTSAVLLPWAAPNFGHQLRVQDALMTWNSKLKNPLPEFKPIQESQLAKSLAASNAETASRKPTASVKSRSSGTTVRAPSDSSSRGANTISGALQGLNISGPSSGPAGRRTRSEF</sequence>
<reference evidence="2 3" key="1">
    <citation type="submission" date="2024-02" db="EMBL/GenBank/DDBJ databases">
        <title>First draft genome assembly of two strains of Seiridium cardinale.</title>
        <authorList>
            <person name="Emiliani G."/>
            <person name="Scali E."/>
        </authorList>
    </citation>
    <scope>NUCLEOTIDE SEQUENCE [LARGE SCALE GENOMIC DNA]</scope>
    <source>
        <strain evidence="2 3">BM-138-000479</strain>
    </source>
</reference>
<accession>A0ABR2XDD3</accession>
<evidence type="ECO:0000313" key="3">
    <source>
        <dbReference type="Proteomes" id="UP001465668"/>
    </source>
</evidence>
<keyword evidence="3" id="KW-1185">Reference proteome</keyword>
<comment type="caution">
    <text evidence="2">The sequence shown here is derived from an EMBL/GenBank/DDBJ whole genome shotgun (WGS) entry which is preliminary data.</text>
</comment>
<dbReference type="Proteomes" id="UP001465668">
    <property type="component" value="Unassembled WGS sequence"/>
</dbReference>
<evidence type="ECO:0000313" key="2">
    <source>
        <dbReference type="EMBL" id="KAK9771725.1"/>
    </source>
</evidence>